<sequence>MDDKEIHFDNFAMGDVTTSTVQHFQISPTHASRVIGTSRDVEVSVETLTHDLNSPTGNQTLVGSSLWSANSSFTDGEMSSEQDPNMAFNKETQIPIIVLYTALCVVAVLGNACTVYVVLSRRKMRNVTNYFIASLAFSDLLMAIMCIPFSFVANVLLEHWPFGAALCPIVPYLQVGIVFQNAYTMLAMSLERYLAIMHPFMRRLGKRRCLQVVALCWVLAFMTPIPTAVTSQIEYKNDTDQTQGYCNERWATKKQQFSYSLTIMILQYFVPLAVLVYTYAQIVRVIWLKDMPAPAELLSQNSKEEGSHQKNSNKEPDPRKKIIKMMITVVGIYGICWLPLHAITILGDVNPNIWERTHMIHVWIGCHFMAMSSCAYNPFIYWWMNPKFREGYVDLFRRMRSCFCYVCRCRTGRKHSSASLGGRRFVTKYRNGNNSPLSRQQSNTQMVDFTGVYTEDHRKYDSLALAEQTKEKSKQPDFIPELSKISEVTENGVNYYGMKTICSHNEDLAENFCRT</sequence>
<keyword evidence="12" id="KW-1185">Reference proteome</keyword>
<evidence type="ECO:0000256" key="5">
    <source>
        <dbReference type="ARBA" id="ARBA00023040"/>
    </source>
</evidence>
<dbReference type="AlphaFoldDB" id="A0AAV2I777"/>
<dbReference type="GO" id="GO:0004983">
    <property type="term" value="F:neuropeptide Y receptor activity"/>
    <property type="evidence" value="ECO:0007669"/>
    <property type="project" value="InterPro"/>
</dbReference>
<feature type="transmembrane region" description="Helical" evidence="9">
    <location>
        <begin position="169"/>
        <end position="188"/>
    </location>
</feature>
<dbReference type="GO" id="GO:0016020">
    <property type="term" value="C:membrane"/>
    <property type="evidence" value="ECO:0007669"/>
    <property type="project" value="UniProtKB-SubCell"/>
</dbReference>
<proteinExistence type="inferred from homology"/>
<dbReference type="InterPro" id="IPR000276">
    <property type="entry name" value="GPCR_Rhodpsn"/>
</dbReference>
<feature type="domain" description="G-protein coupled receptors family 1 profile" evidence="10">
    <location>
        <begin position="110"/>
        <end position="381"/>
    </location>
</feature>
<evidence type="ECO:0000313" key="12">
    <source>
        <dbReference type="Proteomes" id="UP001497497"/>
    </source>
</evidence>
<comment type="caution">
    <text evidence="11">The sequence shown here is derived from an EMBL/GenBank/DDBJ whole genome shotgun (WGS) entry which is preliminary data.</text>
</comment>
<dbReference type="InterPro" id="IPR017452">
    <property type="entry name" value="GPCR_Rhodpsn_7TM"/>
</dbReference>
<organism evidence="11 12">
    <name type="scientific">Lymnaea stagnalis</name>
    <name type="common">Great pond snail</name>
    <name type="synonym">Helix stagnalis</name>
    <dbReference type="NCBI Taxonomy" id="6523"/>
    <lineage>
        <taxon>Eukaryota</taxon>
        <taxon>Metazoa</taxon>
        <taxon>Spiralia</taxon>
        <taxon>Lophotrochozoa</taxon>
        <taxon>Mollusca</taxon>
        <taxon>Gastropoda</taxon>
        <taxon>Heterobranchia</taxon>
        <taxon>Euthyneura</taxon>
        <taxon>Panpulmonata</taxon>
        <taxon>Hygrophila</taxon>
        <taxon>Lymnaeoidea</taxon>
        <taxon>Lymnaeidae</taxon>
        <taxon>Lymnaea</taxon>
    </lineage>
</organism>
<dbReference type="SUPFAM" id="SSF81321">
    <property type="entry name" value="Family A G protein-coupled receptor-like"/>
    <property type="match status" value="1"/>
</dbReference>
<evidence type="ECO:0000256" key="4">
    <source>
        <dbReference type="ARBA" id="ARBA00022989"/>
    </source>
</evidence>
<dbReference type="EMBL" id="CAXITT010000497">
    <property type="protein sequence ID" value="CAL1542635.1"/>
    <property type="molecule type" value="Genomic_DNA"/>
</dbReference>
<evidence type="ECO:0000256" key="1">
    <source>
        <dbReference type="ARBA" id="ARBA00004141"/>
    </source>
</evidence>
<comment type="subcellular location">
    <subcellularLocation>
        <location evidence="1">Membrane</location>
        <topology evidence="1">Multi-pass membrane protein</topology>
    </subcellularLocation>
</comment>
<dbReference type="PANTHER" id="PTHR24235">
    <property type="entry name" value="NEUROPEPTIDE Y RECEPTOR"/>
    <property type="match status" value="1"/>
</dbReference>
<evidence type="ECO:0000256" key="3">
    <source>
        <dbReference type="ARBA" id="ARBA00022692"/>
    </source>
</evidence>
<feature type="transmembrane region" description="Helical" evidence="9">
    <location>
        <begin position="322"/>
        <end position="340"/>
    </location>
</feature>
<feature type="transmembrane region" description="Helical" evidence="9">
    <location>
        <begin position="360"/>
        <end position="383"/>
    </location>
</feature>
<protein>
    <recommendedName>
        <fullName evidence="10">G-protein coupled receptors family 1 profile domain-containing protein</fullName>
    </recommendedName>
</protein>
<name>A0AAV2I777_LYMST</name>
<feature type="transmembrane region" description="Helical" evidence="9">
    <location>
        <begin position="257"/>
        <end position="280"/>
    </location>
</feature>
<dbReference type="PRINTS" id="PR00237">
    <property type="entry name" value="GPCRRHODOPSN"/>
</dbReference>
<dbReference type="PRINTS" id="PR01012">
    <property type="entry name" value="NRPEPTIDEYR"/>
</dbReference>
<comment type="similarity">
    <text evidence="2">Belongs to the G-protein coupled receptor 1 family.</text>
</comment>
<dbReference type="PANTHER" id="PTHR24235:SF29">
    <property type="entry name" value="GH23382P"/>
    <property type="match status" value="1"/>
</dbReference>
<evidence type="ECO:0000259" key="10">
    <source>
        <dbReference type="PROSITE" id="PS50262"/>
    </source>
</evidence>
<evidence type="ECO:0000256" key="6">
    <source>
        <dbReference type="ARBA" id="ARBA00023136"/>
    </source>
</evidence>
<keyword evidence="4 9" id="KW-1133">Transmembrane helix</keyword>
<evidence type="ECO:0000313" key="11">
    <source>
        <dbReference type="EMBL" id="CAL1542635.1"/>
    </source>
</evidence>
<keyword evidence="7" id="KW-0675">Receptor</keyword>
<keyword evidence="6 9" id="KW-0472">Membrane</keyword>
<gene>
    <name evidence="11" type="ORF">GSLYS_00016169001</name>
</gene>
<evidence type="ECO:0000256" key="7">
    <source>
        <dbReference type="ARBA" id="ARBA00023170"/>
    </source>
</evidence>
<evidence type="ECO:0000256" key="8">
    <source>
        <dbReference type="ARBA" id="ARBA00023224"/>
    </source>
</evidence>
<feature type="transmembrane region" description="Helical" evidence="9">
    <location>
        <begin position="131"/>
        <end position="157"/>
    </location>
</feature>
<feature type="transmembrane region" description="Helical" evidence="9">
    <location>
        <begin position="94"/>
        <end position="119"/>
    </location>
</feature>
<dbReference type="Proteomes" id="UP001497497">
    <property type="component" value="Unassembled WGS sequence"/>
</dbReference>
<feature type="transmembrane region" description="Helical" evidence="9">
    <location>
        <begin position="209"/>
        <end position="229"/>
    </location>
</feature>
<dbReference type="SMART" id="SM01381">
    <property type="entry name" value="7TM_GPCR_Srsx"/>
    <property type="match status" value="1"/>
</dbReference>
<dbReference type="Gene3D" id="1.20.1070.10">
    <property type="entry name" value="Rhodopsin 7-helix transmembrane proteins"/>
    <property type="match status" value="1"/>
</dbReference>
<keyword evidence="8" id="KW-0807">Transducer</keyword>
<evidence type="ECO:0000256" key="9">
    <source>
        <dbReference type="SAM" id="Phobius"/>
    </source>
</evidence>
<accession>A0AAV2I777</accession>
<evidence type="ECO:0000256" key="2">
    <source>
        <dbReference type="ARBA" id="ARBA00010663"/>
    </source>
</evidence>
<dbReference type="InterPro" id="IPR000611">
    <property type="entry name" value="NPY_rcpt"/>
</dbReference>
<dbReference type="PROSITE" id="PS50262">
    <property type="entry name" value="G_PROTEIN_RECEP_F1_2"/>
    <property type="match status" value="1"/>
</dbReference>
<dbReference type="Pfam" id="PF00001">
    <property type="entry name" value="7tm_1"/>
    <property type="match status" value="1"/>
</dbReference>
<reference evidence="11 12" key="1">
    <citation type="submission" date="2024-04" db="EMBL/GenBank/DDBJ databases">
        <authorList>
            <consortium name="Genoscope - CEA"/>
            <person name="William W."/>
        </authorList>
    </citation>
    <scope>NUCLEOTIDE SEQUENCE [LARGE SCALE GENOMIC DNA]</scope>
</reference>
<keyword evidence="3 9" id="KW-0812">Transmembrane</keyword>
<keyword evidence="5" id="KW-0297">G-protein coupled receptor</keyword>